<dbReference type="Gene3D" id="3.40.50.2000">
    <property type="entry name" value="Glycogen Phosphorylase B"/>
    <property type="match status" value="1"/>
</dbReference>
<dbReference type="SUPFAM" id="SSF53756">
    <property type="entry name" value="UDP-Glycosyltransferase/glycogen phosphorylase"/>
    <property type="match status" value="1"/>
</dbReference>
<dbReference type="Proteomes" id="UP000321577">
    <property type="component" value="Unassembled WGS sequence"/>
</dbReference>
<comment type="caution">
    <text evidence="2">The sequence shown here is derived from an EMBL/GenBank/DDBJ whole genome shotgun (WGS) entry which is preliminary data.</text>
</comment>
<dbReference type="RefSeq" id="WP_146848905.1">
    <property type="nucleotide sequence ID" value="NZ_BKAG01000003.1"/>
</dbReference>
<dbReference type="OrthoDB" id="190687at2"/>
<dbReference type="Pfam" id="PF00534">
    <property type="entry name" value="Glycos_transf_1"/>
    <property type="match status" value="1"/>
</dbReference>
<dbReference type="InterPro" id="IPR001296">
    <property type="entry name" value="Glyco_trans_1"/>
</dbReference>
<evidence type="ECO:0000259" key="1">
    <source>
        <dbReference type="Pfam" id="PF00534"/>
    </source>
</evidence>
<gene>
    <name evidence="2" type="ORF">BGE01nite_07380</name>
</gene>
<accession>A0A512M3X9</accession>
<evidence type="ECO:0000313" key="2">
    <source>
        <dbReference type="EMBL" id="GEP41447.1"/>
    </source>
</evidence>
<dbReference type="EMBL" id="BKAG01000003">
    <property type="protein sequence ID" value="GEP41447.1"/>
    <property type="molecule type" value="Genomic_DNA"/>
</dbReference>
<dbReference type="GO" id="GO:0016757">
    <property type="term" value="F:glycosyltransferase activity"/>
    <property type="evidence" value="ECO:0007669"/>
    <property type="project" value="InterPro"/>
</dbReference>
<keyword evidence="3" id="KW-1185">Reference proteome</keyword>
<organism evidence="2 3">
    <name type="scientific">Brevifollis gellanilyticus</name>
    <dbReference type="NCBI Taxonomy" id="748831"/>
    <lineage>
        <taxon>Bacteria</taxon>
        <taxon>Pseudomonadati</taxon>
        <taxon>Verrucomicrobiota</taxon>
        <taxon>Verrucomicrobiia</taxon>
        <taxon>Verrucomicrobiales</taxon>
        <taxon>Verrucomicrobiaceae</taxon>
    </lineage>
</organism>
<reference evidence="2 3" key="1">
    <citation type="submission" date="2019-07" db="EMBL/GenBank/DDBJ databases">
        <title>Whole genome shotgun sequence of Brevifollis gellanilyticus NBRC 108608.</title>
        <authorList>
            <person name="Hosoyama A."/>
            <person name="Uohara A."/>
            <person name="Ohji S."/>
            <person name="Ichikawa N."/>
        </authorList>
    </citation>
    <scope>NUCLEOTIDE SEQUENCE [LARGE SCALE GENOMIC DNA]</scope>
    <source>
        <strain evidence="2 3">NBRC 108608</strain>
    </source>
</reference>
<sequence length="442" mass="49780">MSALNVFQRFWLGCTSSLLGSTLVRRAVASVYLIKARRVKVQTAAQAVLKIRHLCSALRLIEQGDKHRAVELELLKVRDDASFSRSEWTAALTREPQPGPMLLQKGVILKPKVSDDEPGVLFISFEHQWAQLLRLPEVDQLAKDYTLVVSPTWSPPHSPLNVIFPTLWPKPVHCLISHDDDMTTLPRLSSNYQMISLLASSWVNEEVFSPRAKSERDLDLVMVANFARFKRHVRFFQALREMPSDLRVLLIGQKDGNRDQKDVLREAEAFGVRDRFELRVSMPHPQVLESLARAKASIVLSLREGSCVAVAESLFADTPVGLMESAHIGSSRFINEQTGRFLRESHLAQDIMALINSAATLQPRARALSDGIGTRRSSEILNEHLKKHALAAGQNWTRDLARMQWCPNPKRLDEADEAWAEKEHAAITQRFGVMIGAPRVTK</sequence>
<name>A0A512M3X9_9BACT</name>
<feature type="domain" description="Glycosyl transferase family 1" evidence="1">
    <location>
        <begin position="206"/>
        <end position="368"/>
    </location>
</feature>
<proteinExistence type="predicted"/>
<protein>
    <recommendedName>
        <fullName evidence="1">Glycosyl transferase family 1 domain-containing protein</fullName>
    </recommendedName>
</protein>
<dbReference type="AlphaFoldDB" id="A0A512M3X9"/>
<evidence type="ECO:0000313" key="3">
    <source>
        <dbReference type="Proteomes" id="UP000321577"/>
    </source>
</evidence>